<dbReference type="Gramene" id="Pp3c8_9500V3.2">
    <property type="protein sequence ID" value="Pp3c8_9500V3.2"/>
    <property type="gene ID" value="Pp3c8_9500"/>
</dbReference>
<evidence type="ECO:0000313" key="3">
    <source>
        <dbReference type="EMBL" id="PNR49441.1"/>
    </source>
</evidence>
<feature type="compositionally biased region" description="Basic residues" evidence="2">
    <location>
        <begin position="25"/>
        <end position="38"/>
    </location>
</feature>
<sequence length="690" mass="77179">MTIGWMEMWRDGEVELFEGDDRPRGVYHRKPPRPRGRGRKDEVEVKRSAERLSTFQKLDREMGRFVKAQGGLRRNNGMQGSEEDSSVRGVRHGVKWKWGWMFEQDSLYWDTVRRQNVSGGEEEDSWRARSHGILDAVDAKDGSCVYVCDSSSEFEDDGVLLHPCNIDHDSASSDTELKLRRTHARARKMGGRRKDMKSEVTRGAGKCIPRVQNYMTDYEKNDWEYATTNQDCPAVLEAKCEVLQMEKDLADERLRHQSAEMAQAAEMAHCLRSTVHTILQGAKRGIVSAPCTPGRHGVEDSPGLQQRLQRVQTFNAQRDLEDQAKSFQSRIEKLRQRSQLRSATSCIPKGLNQKVNISSSSSTTQVVPSDGEEWAQVQEVLKQLRGRTGSLQQNCENWEKRAFFAEAKAASLQIEEEKWRVEVQKAKERVEDLEQELVQVKATLEEVRNRHALEQSRLLGSGSNHGYTFVLQPIVTNHGSARCICAVSSDCEGHCRDSGFINHSTCGDHPFAAVSKDATIVSDEISADHEPASGINAMAAPHTPVSEEERSQTSSQCSSGRHRYEGVLEGDWDESPIISTIDAEQSSVHETSKSEVEKSLSQKWFKQRPKSRRTACDVGISEGRSTLGKSPITGKIHEAGRGLSGPNAAVRRVGPVLGGNMKAVPGAFLLEKRAPLKEIKRNLATEIECT</sequence>
<dbReference type="PaxDb" id="3218-PP1S8_262V6.1"/>
<dbReference type="OrthoDB" id="1921697at2759"/>
<feature type="region of interest" description="Disordered" evidence="2">
    <location>
        <begin position="534"/>
        <end position="563"/>
    </location>
</feature>
<evidence type="ECO:0000256" key="2">
    <source>
        <dbReference type="SAM" id="MobiDB-lite"/>
    </source>
</evidence>
<keyword evidence="1" id="KW-0175">Coiled coil</keyword>
<accession>A0A2K1K6N6</accession>
<reference evidence="4" key="3">
    <citation type="submission" date="2020-12" db="UniProtKB">
        <authorList>
            <consortium name="EnsemblPlants"/>
        </authorList>
    </citation>
    <scope>IDENTIFICATION</scope>
</reference>
<dbReference type="RefSeq" id="XP_073391832.1">
    <property type="nucleotide sequence ID" value="XM_073535731.1"/>
</dbReference>
<name>A0A2K1K6N6_PHYPA</name>
<protein>
    <submittedName>
        <fullName evidence="3 4">Uncharacterized protein</fullName>
    </submittedName>
</protein>
<dbReference type="EnsemblPlants" id="Pp3c8_9500V3.2">
    <property type="protein sequence ID" value="Pp3c8_9500V3.2"/>
    <property type="gene ID" value="Pp3c8_9500"/>
</dbReference>
<evidence type="ECO:0000313" key="4">
    <source>
        <dbReference type="EnsemblPlants" id="Pp3c8_9500V3.1"/>
    </source>
</evidence>
<dbReference type="Proteomes" id="UP000006727">
    <property type="component" value="Chromosome 8"/>
</dbReference>
<evidence type="ECO:0000256" key="1">
    <source>
        <dbReference type="SAM" id="Coils"/>
    </source>
</evidence>
<dbReference type="AlphaFoldDB" id="A0A2K1K6N6"/>
<proteinExistence type="predicted"/>
<feature type="coiled-coil region" evidence="1">
    <location>
        <begin position="381"/>
        <end position="450"/>
    </location>
</feature>
<dbReference type="PANTHER" id="PTHR35468:SF1">
    <property type="entry name" value="MYOSIN-LIKE PROTEIN"/>
    <property type="match status" value="1"/>
</dbReference>
<dbReference type="RefSeq" id="XP_024382255.1">
    <property type="nucleotide sequence ID" value="XM_024526487.2"/>
</dbReference>
<reference evidence="3 5" key="2">
    <citation type="journal article" date="2018" name="Plant J.">
        <title>The Physcomitrella patens chromosome-scale assembly reveals moss genome structure and evolution.</title>
        <authorList>
            <person name="Lang D."/>
            <person name="Ullrich K.K."/>
            <person name="Murat F."/>
            <person name="Fuchs J."/>
            <person name="Jenkins J."/>
            <person name="Haas F.B."/>
            <person name="Piednoel M."/>
            <person name="Gundlach H."/>
            <person name="Van Bel M."/>
            <person name="Meyberg R."/>
            <person name="Vives C."/>
            <person name="Morata J."/>
            <person name="Symeonidi A."/>
            <person name="Hiss M."/>
            <person name="Muchero W."/>
            <person name="Kamisugi Y."/>
            <person name="Saleh O."/>
            <person name="Blanc G."/>
            <person name="Decker E.L."/>
            <person name="van Gessel N."/>
            <person name="Grimwood J."/>
            <person name="Hayes R.D."/>
            <person name="Graham S.W."/>
            <person name="Gunter L.E."/>
            <person name="McDaniel S.F."/>
            <person name="Hoernstein S.N.W."/>
            <person name="Larsson A."/>
            <person name="Li F.W."/>
            <person name="Perroud P.F."/>
            <person name="Phillips J."/>
            <person name="Ranjan P."/>
            <person name="Rokshar D.S."/>
            <person name="Rothfels C.J."/>
            <person name="Schneider L."/>
            <person name="Shu S."/>
            <person name="Stevenson D.W."/>
            <person name="Thummler F."/>
            <person name="Tillich M."/>
            <person name="Villarreal Aguilar J.C."/>
            <person name="Widiez T."/>
            <person name="Wong G.K."/>
            <person name="Wymore A."/>
            <person name="Zhang Y."/>
            <person name="Zimmer A.D."/>
            <person name="Quatrano R.S."/>
            <person name="Mayer K.F.X."/>
            <person name="Goodstein D."/>
            <person name="Casacuberta J.M."/>
            <person name="Vandepoele K."/>
            <person name="Reski R."/>
            <person name="Cuming A.C."/>
            <person name="Tuskan G.A."/>
            <person name="Maumus F."/>
            <person name="Salse J."/>
            <person name="Schmutz J."/>
            <person name="Rensing S.A."/>
        </authorList>
    </citation>
    <scope>NUCLEOTIDE SEQUENCE [LARGE SCALE GENOMIC DNA]</scope>
    <source>
        <strain evidence="4 5">cv. Gransden 2004</strain>
    </source>
</reference>
<dbReference type="EMBL" id="ABEU02000008">
    <property type="protein sequence ID" value="PNR49441.1"/>
    <property type="molecule type" value="Genomic_DNA"/>
</dbReference>
<feature type="region of interest" description="Disordered" evidence="2">
    <location>
        <begin position="21"/>
        <end position="46"/>
    </location>
</feature>
<dbReference type="PANTHER" id="PTHR35468">
    <property type="entry name" value="MYOSIN-LIKE PROTEIN"/>
    <property type="match status" value="1"/>
</dbReference>
<keyword evidence="5" id="KW-1185">Reference proteome</keyword>
<dbReference type="Gramene" id="Pp3c8_9500V3.1">
    <property type="protein sequence ID" value="Pp3c8_9500V3.1"/>
    <property type="gene ID" value="Pp3c8_9500"/>
</dbReference>
<dbReference type="KEGG" id="ppp:112285562"/>
<dbReference type="GeneID" id="112285562"/>
<evidence type="ECO:0000313" key="5">
    <source>
        <dbReference type="Proteomes" id="UP000006727"/>
    </source>
</evidence>
<reference evidence="3 5" key="1">
    <citation type="journal article" date="2008" name="Science">
        <title>The Physcomitrella genome reveals evolutionary insights into the conquest of land by plants.</title>
        <authorList>
            <person name="Rensing S."/>
            <person name="Lang D."/>
            <person name="Zimmer A."/>
            <person name="Terry A."/>
            <person name="Salamov A."/>
            <person name="Shapiro H."/>
            <person name="Nishiyama T."/>
            <person name="Perroud P.-F."/>
            <person name="Lindquist E."/>
            <person name="Kamisugi Y."/>
            <person name="Tanahashi T."/>
            <person name="Sakakibara K."/>
            <person name="Fujita T."/>
            <person name="Oishi K."/>
            <person name="Shin-I T."/>
            <person name="Kuroki Y."/>
            <person name="Toyoda A."/>
            <person name="Suzuki Y."/>
            <person name="Hashimoto A."/>
            <person name="Yamaguchi K."/>
            <person name="Sugano A."/>
            <person name="Kohara Y."/>
            <person name="Fujiyama A."/>
            <person name="Anterola A."/>
            <person name="Aoki S."/>
            <person name="Ashton N."/>
            <person name="Barbazuk W.B."/>
            <person name="Barker E."/>
            <person name="Bennetzen J."/>
            <person name="Bezanilla M."/>
            <person name="Blankenship R."/>
            <person name="Cho S.H."/>
            <person name="Dutcher S."/>
            <person name="Estelle M."/>
            <person name="Fawcett J.A."/>
            <person name="Gundlach H."/>
            <person name="Hanada K."/>
            <person name="Heyl A."/>
            <person name="Hicks K.A."/>
            <person name="Hugh J."/>
            <person name="Lohr M."/>
            <person name="Mayer K."/>
            <person name="Melkozernov A."/>
            <person name="Murata T."/>
            <person name="Nelson D."/>
            <person name="Pils B."/>
            <person name="Prigge M."/>
            <person name="Reiss B."/>
            <person name="Renner T."/>
            <person name="Rombauts S."/>
            <person name="Rushton P."/>
            <person name="Sanderfoot A."/>
            <person name="Schween G."/>
            <person name="Shiu S.-H."/>
            <person name="Stueber K."/>
            <person name="Theodoulou F.L."/>
            <person name="Tu H."/>
            <person name="Van de Peer Y."/>
            <person name="Verrier P.J."/>
            <person name="Waters E."/>
            <person name="Wood A."/>
            <person name="Yang L."/>
            <person name="Cove D."/>
            <person name="Cuming A."/>
            <person name="Hasebe M."/>
            <person name="Lucas S."/>
            <person name="Mishler D.B."/>
            <person name="Reski R."/>
            <person name="Grigoriev I."/>
            <person name="Quatrano R.S."/>
            <person name="Boore J.L."/>
        </authorList>
    </citation>
    <scope>NUCLEOTIDE SEQUENCE [LARGE SCALE GENOMIC DNA]</scope>
    <source>
        <strain evidence="4 5">cv. Gransden 2004</strain>
    </source>
</reference>
<organism evidence="3">
    <name type="scientific">Physcomitrium patens</name>
    <name type="common">Spreading-leaved earth moss</name>
    <name type="synonym">Physcomitrella patens</name>
    <dbReference type="NCBI Taxonomy" id="3218"/>
    <lineage>
        <taxon>Eukaryota</taxon>
        <taxon>Viridiplantae</taxon>
        <taxon>Streptophyta</taxon>
        <taxon>Embryophyta</taxon>
        <taxon>Bryophyta</taxon>
        <taxon>Bryophytina</taxon>
        <taxon>Bryopsida</taxon>
        <taxon>Funariidae</taxon>
        <taxon>Funariales</taxon>
        <taxon>Funariaceae</taxon>
        <taxon>Physcomitrium</taxon>
    </lineage>
</organism>
<dbReference type="EnsemblPlants" id="Pp3c8_9500V3.1">
    <property type="protein sequence ID" value="Pp3c8_9500V3.1"/>
    <property type="gene ID" value="Pp3c8_9500"/>
</dbReference>
<gene>
    <name evidence="4" type="primary">LOC112285562</name>
    <name evidence="3" type="ORF">PHYPA_011337</name>
</gene>